<reference evidence="1" key="1">
    <citation type="submission" date="2022-05" db="EMBL/GenBank/DDBJ databases">
        <title>A methanotrophic Mycobacterium dominates a cave microbial ecosystem.</title>
        <authorList>
            <person name="Van Spanning R.J.M."/>
            <person name="Guan Q."/>
            <person name="Melkonian C."/>
            <person name="Gallant J."/>
            <person name="Polerecky L."/>
            <person name="Flot J.-F."/>
            <person name="Brandt B.W."/>
            <person name="Braster M."/>
            <person name="Iturbe Espinoza P."/>
            <person name="Aerts J."/>
            <person name="Meima-Franke M."/>
            <person name="Piersma S.R."/>
            <person name="Bunduc C."/>
            <person name="Ummels R."/>
            <person name="Pain A."/>
            <person name="Fleming E.J."/>
            <person name="van der Wel N."/>
            <person name="Gherman V.D."/>
            <person name="Sarbu S.M."/>
            <person name="Bodelier P.L.E."/>
            <person name="Bitter W."/>
        </authorList>
    </citation>
    <scope>NUCLEOTIDE SEQUENCE</scope>
    <source>
        <strain evidence="1">Sulfur Cave</strain>
    </source>
</reference>
<sequence length="65" mass="6721">MAGQWPTPENMLERLIAALEAAGEDESVAEPERSKLKQVALGLRGAAYQVAIGALASAGGHMLSS</sequence>
<proteinExistence type="predicted"/>
<organism evidence="1 2">
    <name type="scientific">Candidatus Mycobacterium methanotrophicum</name>
    <dbReference type="NCBI Taxonomy" id="2943498"/>
    <lineage>
        <taxon>Bacteria</taxon>
        <taxon>Bacillati</taxon>
        <taxon>Actinomycetota</taxon>
        <taxon>Actinomycetes</taxon>
        <taxon>Mycobacteriales</taxon>
        <taxon>Mycobacteriaceae</taxon>
        <taxon>Mycobacterium</taxon>
    </lineage>
</organism>
<dbReference type="Proteomes" id="UP001056610">
    <property type="component" value="Chromosome"/>
</dbReference>
<name>A0ABY4QGG4_9MYCO</name>
<protein>
    <submittedName>
        <fullName evidence="1">Uncharacterized protein</fullName>
    </submittedName>
</protein>
<dbReference type="EMBL" id="CP097320">
    <property type="protein sequence ID" value="UQX10100.1"/>
    <property type="molecule type" value="Genomic_DNA"/>
</dbReference>
<keyword evidence="2" id="KW-1185">Reference proteome</keyword>
<dbReference type="RefSeq" id="WP_219069999.1">
    <property type="nucleotide sequence ID" value="NZ_CAJUXY010000071.1"/>
</dbReference>
<evidence type="ECO:0000313" key="1">
    <source>
        <dbReference type="EMBL" id="UQX10100.1"/>
    </source>
</evidence>
<gene>
    <name evidence="1" type="ORF">M5I08_18115</name>
</gene>
<accession>A0ABY4QGG4</accession>
<evidence type="ECO:0000313" key="2">
    <source>
        <dbReference type="Proteomes" id="UP001056610"/>
    </source>
</evidence>